<evidence type="ECO:0000313" key="5">
    <source>
        <dbReference type="Proteomes" id="UP000297245"/>
    </source>
</evidence>
<dbReference type="Proteomes" id="UP000297245">
    <property type="component" value="Unassembled WGS sequence"/>
</dbReference>
<evidence type="ECO:0000256" key="1">
    <source>
        <dbReference type="ARBA" id="ARBA00022801"/>
    </source>
</evidence>
<evidence type="ECO:0000256" key="2">
    <source>
        <dbReference type="SAM" id="MobiDB-lite"/>
    </source>
</evidence>
<dbReference type="PROSITE" id="PS00893">
    <property type="entry name" value="NUDIX_BOX"/>
    <property type="match status" value="1"/>
</dbReference>
<keyword evidence="1" id="KW-0378">Hydrolase</keyword>
<dbReference type="EMBL" id="ML179066">
    <property type="protein sequence ID" value="THV03511.1"/>
    <property type="molecule type" value="Genomic_DNA"/>
</dbReference>
<protein>
    <recommendedName>
        <fullName evidence="3">Nudix hydrolase domain-containing protein</fullName>
    </recommendedName>
</protein>
<feature type="domain" description="Nudix hydrolase" evidence="3">
    <location>
        <begin position="46"/>
        <end position="252"/>
    </location>
</feature>
<dbReference type="InterPro" id="IPR020084">
    <property type="entry name" value="NUDIX_hydrolase_CS"/>
</dbReference>
<dbReference type="InterPro" id="IPR000086">
    <property type="entry name" value="NUDIX_hydrolase_dom"/>
</dbReference>
<feature type="region of interest" description="Disordered" evidence="2">
    <location>
        <begin position="81"/>
        <end position="104"/>
    </location>
</feature>
<dbReference type="AlphaFoldDB" id="A0A4S8MLL6"/>
<dbReference type="SUPFAM" id="SSF55811">
    <property type="entry name" value="Nudix"/>
    <property type="match status" value="1"/>
</dbReference>
<accession>A0A4S8MLL6</accession>
<dbReference type="Pfam" id="PF00293">
    <property type="entry name" value="NUDIX"/>
    <property type="match status" value="1"/>
</dbReference>
<evidence type="ECO:0000259" key="3">
    <source>
        <dbReference type="PROSITE" id="PS51462"/>
    </source>
</evidence>
<feature type="region of interest" description="Disordered" evidence="2">
    <location>
        <begin position="1"/>
        <end position="36"/>
    </location>
</feature>
<reference evidence="4 5" key="1">
    <citation type="journal article" date="2019" name="Nat. Ecol. Evol.">
        <title>Megaphylogeny resolves global patterns of mushroom evolution.</title>
        <authorList>
            <person name="Varga T."/>
            <person name="Krizsan K."/>
            <person name="Foldi C."/>
            <person name="Dima B."/>
            <person name="Sanchez-Garcia M."/>
            <person name="Sanchez-Ramirez S."/>
            <person name="Szollosi G.J."/>
            <person name="Szarkandi J.G."/>
            <person name="Papp V."/>
            <person name="Albert L."/>
            <person name="Andreopoulos W."/>
            <person name="Angelini C."/>
            <person name="Antonin V."/>
            <person name="Barry K.W."/>
            <person name="Bougher N.L."/>
            <person name="Buchanan P."/>
            <person name="Buyck B."/>
            <person name="Bense V."/>
            <person name="Catcheside P."/>
            <person name="Chovatia M."/>
            <person name="Cooper J."/>
            <person name="Damon W."/>
            <person name="Desjardin D."/>
            <person name="Finy P."/>
            <person name="Geml J."/>
            <person name="Haridas S."/>
            <person name="Hughes K."/>
            <person name="Justo A."/>
            <person name="Karasinski D."/>
            <person name="Kautmanova I."/>
            <person name="Kiss B."/>
            <person name="Kocsube S."/>
            <person name="Kotiranta H."/>
            <person name="LaButti K.M."/>
            <person name="Lechner B.E."/>
            <person name="Liimatainen K."/>
            <person name="Lipzen A."/>
            <person name="Lukacs Z."/>
            <person name="Mihaltcheva S."/>
            <person name="Morgado L.N."/>
            <person name="Niskanen T."/>
            <person name="Noordeloos M.E."/>
            <person name="Ohm R.A."/>
            <person name="Ortiz-Santana B."/>
            <person name="Ovrebo C."/>
            <person name="Racz N."/>
            <person name="Riley R."/>
            <person name="Savchenko A."/>
            <person name="Shiryaev A."/>
            <person name="Soop K."/>
            <person name="Spirin V."/>
            <person name="Szebenyi C."/>
            <person name="Tomsovsky M."/>
            <person name="Tulloss R.E."/>
            <person name="Uehling J."/>
            <person name="Grigoriev I.V."/>
            <person name="Vagvolgyi C."/>
            <person name="Papp T."/>
            <person name="Martin F.M."/>
            <person name="Miettinen O."/>
            <person name="Hibbett D.S."/>
            <person name="Nagy L.G."/>
        </authorList>
    </citation>
    <scope>NUCLEOTIDE SEQUENCE [LARGE SCALE GENOMIC DNA]</scope>
    <source>
        <strain evidence="4 5">CBS 962.96</strain>
    </source>
</reference>
<dbReference type="PROSITE" id="PS51462">
    <property type="entry name" value="NUDIX"/>
    <property type="match status" value="1"/>
</dbReference>
<dbReference type="CDD" id="cd02883">
    <property type="entry name" value="NUDIX_Hydrolase"/>
    <property type="match status" value="1"/>
</dbReference>
<keyword evidence="5" id="KW-1185">Reference proteome</keyword>
<proteinExistence type="predicted"/>
<organism evidence="4 5">
    <name type="scientific">Dendrothele bispora (strain CBS 962.96)</name>
    <dbReference type="NCBI Taxonomy" id="1314807"/>
    <lineage>
        <taxon>Eukaryota</taxon>
        <taxon>Fungi</taxon>
        <taxon>Dikarya</taxon>
        <taxon>Basidiomycota</taxon>
        <taxon>Agaricomycotina</taxon>
        <taxon>Agaricomycetes</taxon>
        <taxon>Agaricomycetidae</taxon>
        <taxon>Agaricales</taxon>
        <taxon>Agaricales incertae sedis</taxon>
        <taxon>Dendrothele</taxon>
    </lineage>
</organism>
<gene>
    <name evidence="4" type="ORF">K435DRAFT_774904</name>
</gene>
<feature type="region of interest" description="Disordered" evidence="2">
    <location>
        <begin position="282"/>
        <end position="306"/>
    </location>
</feature>
<dbReference type="GO" id="GO:0016787">
    <property type="term" value="F:hydrolase activity"/>
    <property type="evidence" value="ECO:0007669"/>
    <property type="project" value="UniProtKB-KW"/>
</dbReference>
<sequence length="306" mass="34554">MANSPNKSSSTSSDWNKLRFSSRPQPVQISEWSSPPVPHSGWAGCDLMLGAGMVIIQPSTGKVVVVEEMIEYIENEVTGKAKKIDKGKRKESGKTGDDTAGPAERKTMTFRRRCFLPRGRKDIGESVDQTALREAYEESGYEVDFLPLHVYNRQPAAPNDREAYSRPSTEAIYHTLCSWSPRFRNGQCVDNGGEYFVSWFIGQIPENPVHHKGVGMPDEQNYVSRLMPPEEALNALGDPMERRVLEYAWAAYLSHHRFLQFEMEQEEQRKLDQGKLEEAALLEGDKSGQVLEEKEDRAHKESGSTT</sequence>
<name>A0A4S8MLL6_DENBC</name>
<evidence type="ECO:0000313" key="4">
    <source>
        <dbReference type="EMBL" id="THV03511.1"/>
    </source>
</evidence>
<dbReference type="Gene3D" id="3.90.79.10">
    <property type="entry name" value="Nucleoside Triphosphate Pyrophosphohydrolase"/>
    <property type="match status" value="1"/>
</dbReference>
<dbReference type="InterPro" id="IPR015797">
    <property type="entry name" value="NUDIX_hydrolase-like_dom_sf"/>
</dbReference>
<dbReference type="OrthoDB" id="276276at2759"/>
<feature type="compositionally biased region" description="Polar residues" evidence="2">
    <location>
        <begin position="22"/>
        <end position="33"/>
    </location>
</feature>